<dbReference type="InterPro" id="IPR003111">
    <property type="entry name" value="Lon_prtase_N"/>
</dbReference>
<dbReference type="PROSITE" id="PS50089">
    <property type="entry name" value="ZF_RING_2"/>
    <property type="match status" value="1"/>
</dbReference>
<dbReference type="Pfam" id="PF13923">
    <property type="entry name" value="zf-C3HC4_2"/>
    <property type="match status" value="1"/>
</dbReference>
<keyword evidence="2 4" id="KW-0863">Zinc-finger</keyword>
<dbReference type="PANTHER" id="PTHR23327:SF42">
    <property type="entry name" value="LON PEPTIDASE N-TERMINAL DOMAIN AND RING FINGER PROTEIN C14F5.10C"/>
    <property type="match status" value="1"/>
</dbReference>
<feature type="domain" description="RING-type" evidence="6">
    <location>
        <begin position="156"/>
        <end position="194"/>
    </location>
</feature>
<evidence type="ECO:0000313" key="9">
    <source>
        <dbReference type="Proteomes" id="UP001150266"/>
    </source>
</evidence>
<dbReference type="GO" id="GO:0061630">
    <property type="term" value="F:ubiquitin protein ligase activity"/>
    <property type="evidence" value="ECO:0007669"/>
    <property type="project" value="TreeGrafter"/>
</dbReference>
<dbReference type="SUPFAM" id="SSF57850">
    <property type="entry name" value="RING/U-box"/>
    <property type="match status" value="2"/>
</dbReference>
<comment type="caution">
    <text evidence="8">The sequence shown here is derived from an EMBL/GenBank/DDBJ whole genome shotgun (WGS) entry which is preliminary data.</text>
</comment>
<feature type="domain" description="Lon N-terminal" evidence="7">
    <location>
        <begin position="233"/>
        <end position="526"/>
    </location>
</feature>
<dbReference type="InterPro" id="IPR015947">
    <property type="entry name" value="PUA-like_sf"/>
</dbReference>
<dbReference type="OrthoDB" id="264917at2759"/>
<dbReference type="PANTHER" id="PTHR23327">
    <property type="entry name" value="RING FINGER PROTEIN 127"/>
    <property type="match status" value="1"/>
</dbReference>
<evidence type="ECO:0000256" key="3">
    <source>
        <dbReference type="ARBA" id="ARBA00022833"/>
    </source>
</evidence>
<dbReference type="EMBL" id="JAOTPV010000009">
    <property type="protein sequence ID" value="KAJ4478089.1"/>
    <property type="molecule type" value="Genomic_DNA"/>
</dbReference>
<dbReference type="GO" id="GO:0008270">
    <property type="term" value="F:zinc ion binding"/>
    <property type="evidence" value="ECO:0007669"/>
    <property type="project" value="UniProtKB-KW"/>
</dbReference>
<gene>
    <name evidence="8" type="ORF">J3R30DRAFT_3888435</name>
</gene>
<feature type="region of interest" description="Disordered" evidence="5">
    <location>
        <begin position="72"/>
        <end position="104"/>
    </location>
</feature>
<protein>
    <submittedName>
        <fullName evidence="8">PUA-like domain-containing protein</fullName>
    </submittedName>
</protein>
<dbReference type="SMART" id="SM00184">
    <property type="entry name" value="RING"/>
    <property type="match status" value="2"/>
</dbReference>
<feature type="compositionally biased region" description="Polar residues" evidence="5">
    <location>
        <begin position="364"/>
        <end position="374"/>
    </location>
</feature>
<organism evidence="8 9">
    <name type="scientific">Lentinula aciculospora</name>
    <dbReference type="NCBI Taxonomy" id="153920"/>
    <lineage>
        <taxon>Eukaryota</taxon>
        <taxon>Fungi</taxon>
        <taxon>Dikarya</taxon>
        <taxon>Basidiomycota</taxon>
        <taxon>Agaricomycotina</taxon>
        <taxon>Agaricomycetes</taxon>
        <taxon>Agaricomycetidae</taxon>
        <taxon>Agaricales</taxon>
        <taxon>Marasmiineae</taxon>
        <taxon>Omphalotaceae</taxon>
        <taxon>Lentinula</taxon>
    </lineage>
</organism>
<dbReference type="InterPro" id="IPR017907">
    <property type="entry name" value="Znf_RING_CS"/>
</dbReference>
<dbReference type="Gene3D" id="3.30.40.10">
    <property type="entry name" value="Zinc/RING finger domain, C3HC4 (zinc finger)"/>
    <property type="match status" value="2"/>
</dbReference>
<dbReference type="PROSITE" id="PS51787">
    <property type="entry name" value="LON_N"/>
    <property type="match status" value="1"/>
</dbReference>
<dbReference type="Gene3D" id="2.30.130.40">
    <property type="entry name" value="LON domain-like"/>
    <property type="match status" value="1"/>
</dbReference>
<dbReference type="Proteomes" id="UP001150266">
    <property type="component" value="Unassembled WGS sequence"/>
</dbReference>
<dbReference type="InterPro" id="IPR046336">
    <property type="entry name" value="Lon_prtase_N_sf"/>
</dbReference>
<proteinExistence type="predicted"/>
<reference evidence="8" key="1">
    <citation type="submission" date="2022-08" db="EMBL/GenBank/DDBJ databases">
        <title>A Global Phylogenomic Analysis of the Shiitake Genus Lentinula.</title>
        <authorList>
            <consortium name="DOE Joint Genome Institute"/>
            <person name="Sierra-Patev S."/>
            <person name="Min B."/>
            <person name="Naranjo-Ortiz M."/>
            <person name="Looney B."/>
            <person name="Konkel Z."/>
            <person name="Slot J.C."/>
            <person name="Sakamoto Y."/>
            <person name="Steenwyk J.L."/>
            <person name="Rokas A."/>
            <person name="Carro J."/>
            <person name="Camarero S."/>
            <person name="Ferreira P."/>
            <person name="Molpeceres G."/>
            <person name="Ruiz-Duenas F.J."/>
            <person name="Serrano A."/>
            <person name="Henrissat B."/>
            <person name="Drula E."/>
            <person name="Hughes K.W."/>
            <person name="Mata J.L."/>
            <person name="Ishikawa N.K."/>
            <person name="Vargas-Isla R."/>
            <person name="Ushijima S."/>
            <person name="Smith C.A."/>
            <person name="Ahrendt S."/>
            <person name="Andreopoulos W."/>
            <person name="He G."/>
            <person name="Labutti K."/>
            <person name="Lipzen A."/>
            <person name="Ng V."/>
            <person name="Riley R."/>
            <person name="Sandor L."/>
            <person name="Barry K."/>
            <person name="Martinez A.T."/>
            <person name="Xiao Y."/>
            <person name="Gibbons J.G."/>
            <person name="Terashima K."/>
            <person name="Grigoriev I.V."/>
            <person name="Hibbett D.S."/>
        </authorList>
    </citation>
    <scope>NUCLEOTIDE SEQUENCE</scope>
    <source>
        <strain evidence="8">JLM2183</strain>
    </source>
</reference>
<feature type="region of interest" description="Disordered" evidence="5">
    <location>
        <begin position="353"/>
        <end position="374"/>
    </location>
</feature>
<dbReference type="SUPFAM" id="SSF88697">
    <property type="entry name" value="PUA domain-like"/>
    <property type="match status" value="1"/>
</dbReference>
<keyword evidence="1" id="KW-0479">Metal-binding</keyword>
<evidence type="ECO:0000259" key="7">
    <source>
        <dbReference type="PROSITE" id="PS51787"/>
    </source>
</evidence>
<evidence type="ECO:0000313" key="8">
    <source>
        <dbReference type="EMBL" id="KAJ4478089.1"/>
    </source>
</evidence>
<dbReference type="CDD" id="cd16514">
    <property type="entry name" value="RING-HC_LONFs_rpt2"/>
    <property type="match status" value="1"/>
</dbReference>
<dbReference type="InterPro" id="IPR001841">
    <property type="entry name" value="Znf_RING"/>
</dbReference>
<dbReference type="PROSITE" id="PS00518">
    <property type="entry name" value="ZF_RING_1"/>
    <property type="match status" value="1"/>
</dbReference>
<accession>A0A9W9DMP6</accession>
<name>A0A9W9DMP6_9AGAR</name>
<evidence type="ECO:0000259" key="6">
    <source>
        <dbReference type="PROSITE" id="PS50089"/>
    </source>
</evidence>
<dbReference type="AlphaFoldDB" id="A0A9W9DMP6"/>
<evidence type="ECO:0000256" key="2">
    <source>
        <dbReference type="ARBA" id="ARBA00022771"/>
    </source>
</evidence>
<dbReference type="SMART" id="SM00464">
    <property type="entry name" value="LON"/>
    <property type="match status" value="1"/>
</dbReference>
<dbReference type="InterPro" id="IPR013083">
    <property type="entry name" value="Znf_RING/FYVE/PHD"/>
</dbReference>
<sequence length="538" mass="60680">MDPRSIRPLLRCPVCNNTLSNPSTLHCGHSICGSHSSCTLHSHSSEPTSTRKVDVLLQKIIELVNRHCTSNSSVGESRVRDRDDDEPDDEEANQRRPFKRARTEIEDDENDLLAHLRSESIRQRALPRNEPLLPLDSRFHNRSESFEKDLMTELSCEICLSLMYVPVTTPCQHTFCSRCLHRSLDHSDVCPICRQRLPGFAYFQNHPPNKLMLRIILQACPSAYEDRGAAIEAEEHNARLNTPIFVCHLSFPGMPILLHFFEPRYRLMLRRCLDSDWPSFGMIMSTSASSSSSNLDAGDHVEYGTMLRIRSVQTLADGRSMVETWGAWRFRILERGLVDGYVVGRIERIDDIPDEEEEGEYEGSSASVGSRPSTLQRLTSRLALVTSSIPSADNTSNSVQSLASDSDSSIVSVQSSSSSTSQASFVNFSTPQPPFPLSTRRLIEHCTSFLSQLHTSTTPWVVQRLSYNHGPPPPSDPSDPAFDAGTFSFYVGMVLPIDDGEKAKLLPVRSVRMRLKMCVWWIEGLRQHWWFERGCIVL</sequence>
<evidence type="ECO:0000256" key="4">
    <source>
        <dbReference type="PROSITE-ProRule" id="PRU00175"/>
    </source>
</evidence>
<dbReference type="Gene3D" id="1.20.58.1480">
    <property type="match status" value="1"/>
</dbReference>
<dbReference type="Pfam" id="PF02190">
    <property type="entry name" value="LON_substr_bdg"/>
    <property type="match status" value="1"/>
</dbReference>
<keyword evidence="9" id="KW-1185">Reference proteome</keyword>
<evidence type="ECO:0000256" key="1">
    <source>
        <dbReference type="ARBA" id="ARBA00022723"/>
    </source>
</evidence>
<keyword evidence="3" id="KW-0862">Zinc</keyword>
<evidence type="ECO:0000256" key="5">
    <source>
        <dbReference type="SAM" id="MobiDB-lite"/>
    </source>
</evidence>